<dbReference type="OrthoDB" id="2882832at2"/>
<name>A0A3S0TXW4_9BACI</name>
<dbReference type="GO" id="GO:0004177">
    <property type="term" value="F:aminopeptidase activity"/>
    <property type="evidence" value="ECO:0007669"/>
    <property type="project" value="UniProtKB-KW"/>
</dbReference>
<dbReference type="Proteomes" id="UP000267430">
    <property type="component" value="Unassembled WGS sequence"/>
</dbReference>
<evidence type="ECO:0000313" key="1">
    <source>
        <dbReference type="EMBL" id="RUQ27203.1"/>
    </source>
</evidence>
<comment type="caution">
    <text evidence="1">The sequence shown here is derived from an EMBL/GenBank/DDBJ whole genome shotgun (WGS) entry which is preliminary data.</text>
</comment>
<dbReference type="RefSeq" id="WP_126866180.1">
    <property type="nucleotide sequence ID" value="NZ_JAUSTX010000011.1"/>
</dbReference>
<proteinExistence type="predicted"/>
<dbReference type="AlphaFoldDB" id="A0A3S0TXW4"/>
<evidence type="ECO:0000313" key="2">
    <source>
        <dbReference type="Proteomes" id="UP000267430"/>
    </source>
</evidence>
<dbReference type="SUPFAM" id="SSF57938">
    <property type="entry name" value="DnaJ/Hsp40 cysteine-rich domain"/>
    <property type="match status" value="1"/>
</dbReference>
<organism evidence="1 2">
    <name type="scientific">Peribacillus cavernae</name>
    <dbReference type="NCBI Taxonomy" id="1674310"/>
    <lineage>
        <taxon>Bacteria</taxon>
        <taxon>Bacillati</taxon>
        <taxon>Bacillota</taxon>
        <taxon>Bacilli</taxon>
        <taxon>Bacillales</taxon>
        <taxon>Bacillaceae</taxon>
        <taxon>Peribacillus</taxon>
    </lineage>
</organism>
<protein>
    <submittedName>
        <fullName evidence="1">Methionine aminopeptidase</fullName>
    </submittedName>
</protein>
<keyword evidence="1" id="KW-0378">Hydrolase</keyword>
<gene>
    <name evidence="1" type="ORF">ELQ35_16590</name>
</gene>
<sequence>MGLFNAISAWNASRLERHVSNMEEKGLCPDCRGRGFNAYAPNEYNYSNVYDCSGCNGTGSFTDWAESNGQI</sequence>
<accession>A0A3S0TXW4</accession>
<keyword evidence="2" id="KW-1185">Reference proteome</keyword>
<keyword evidence="1" id="KW-0031">Aminopeptidase</keyword>
<keyword evidence="1" id="KW-0645">Protease</keyword>
<dbReference type="EMBL" id="RYZZ01000029">
    <property type="protein sequence ID" value="RUQ27203.1"/>
    <property type="molecule type" value="Genomic_DNA"/>
</dbReference>
<reference evidence="1 2" key="1">
    <citation type="submission" date="2018-12" db="EMBL/GenBank/DDBJ databases">
        <title>Bacillus chawlae sp. nov., Bacillus glennii sp. nov., and Bacillus saganii sp. nov. Isolated from the Vehicle Assembly Building at Kennedy Space Center where the Viking Spacecraft were Assembled.</title>
        <authorList>
            <person name="Seuylemezian A."/>
            <person name="Vaishampayan P."/>
        </authorList>
    </citation>
    <scope>NUCLEOTIDE SEQUENCE [LARGE SCALE GENOMIC DNA]</scope>
    <source>
        <strain evidence="1 2">L5</strain>
    </source>
</reference>
<dbReference type="InterPro" id="IPR036410">
    <property type="entry name" value="HSP_DnaJ_Cys-rich_dom_sf"/>
</dbReference>